<dbReference type="InterPro" id="IPR036163">
    <property type="entry name" value="HMA_dom_sf"/>
</dbReference>
<gene>
    <name evidence="1" type="ORF">QF025_006662</name>
</gene>
<name>A0ABD5CRP9_9BURK</name>
<accession>A0ABD5CRP9</accession>
<dbReference type="SUPFAM" id="SSF55008">
    <property type="entry name" value="HMA, heavy metal-associated domain"/>
    <property type="match status" value="1"/>
</dbReference>
<proteinExistence type="predicted"/>
<dbReference type="EMBL" id="JAVIZN010000002">
    <property type="protein sequence ID" value="MDR6207942.1"/>
    <property type="molecule type" value="Genomic_DNA"/>
</dbReference>
<dbReference type="Proteomes" id="UP001245184">
    <property type="component" value="Unassembled WGS sequence"/>
</dbReference>
<evidence type="ECO:0000313" key="2">
    <source>
        <dbReference type="Proteomes" id="UP001245184"/>
    </source>
</evidence>
<protein>
    <submittedName>
        <fullName evidence="1">Copper chaperone</fullName>
    </submittedName>
</protein>
<sequence length="66" mass="7395">MMFKVGKMKGDSDAAMLTRAMHTVEPNAEVNVDVNARTVKIDSWLFAEEFLVAFADAGYDVKLIER</sequence>
<evidence type="ECO:0000313" key="1">
    <source>
        <dbReference type="EMBL" id="MDR6207942.1"/>
    </source>
</evidence>
<dbReference type="Gene3D" id="3.30.70.100">
    <property type="match status" value="1"/>
</dbReference>
<comment type="caution">
    <text evidence="1">The sequence shown here is derived from an EMBL/GenBank/DDBJ whole genome shotgun (WGS) entry which is preliminary data.</text>
</comment>
<dbReference type="AlphaFoldDB" id="A0ABD5CRP9"/>
<reference evidence="1 2" key="1">
    <citation type="submission" date="2023-08" db="EMBL/GenBank/DDBJ databases">
        <title>Genome sequencing of plant associated microbes to promote plant fitness in Sorghum bicolor and Oryza sativa.</title>
        <authorList>
            <person name="Coleman-Derr D."/>
        </authorList>
    </citation>
    <scope>NUCLEOTIDE SEQUENCE [LARGE SCALE GENOMIC DNA]</scope>
    <source>
        <strain evidence="1 2">SLBN-33</strain>
    </source>
</reference>
<dbReference type="RefSeq" id="WP_374709767.1">
    <property type="nucleotide sequence ID" value="NZ_JAVIZN010000002.1"/>
</dbReference>
<organism evidence="1 2">
    <name type="scientific">Paraburkholderia graminis</name>
    <dbReference type="NCBI Taxonomy" id="60548"/>
    <lineage>
        <taxon>Bacteria</taxon>
        <taxon>Pseudomonadati</taxon>
        <taxon>Pseudomonadota</taxon>
        <taxon>Betaproteobacteria</taxon>
        <taxon>Burkholderiales</taxon>
        <taxon>Burkholderiaceae</taxon>
        <taxon>Paraburkholderia</taxon>
    </lineage>
</organism>